<keyword evidence="4" id="KW-0804">Transcription</keyword>
<sequence length="284" mass="31596">MLDDLHLFIEIARRKSMSQTAKDLGLNLSTLSRRIQALEEKLAEPLLQRTARGIVLTAKGESLYNELGEQVLALNSQLEQLNDSPAAKEFYLLCPQNIIAGPLMGAVNQFAMANPALNLHIYPSNANSQLSQKRFDLAIRIGEQQDSSYFQKRLGMIAIKLIKKKDAPASRLILPYSESQLPSGLLNKLKTEYEHTSFCFDITIARRMVEAGYGIGLLPMSEICCINDTSNFSYIDSPHDIPARPIYALWPHSRTPSANAQLLIEQLQTSIANSPSLQGEVLKL</sequence>
<dbReference type="STRING" id="570156.AOG27_12885"/>
<dbReference type="Gene3D" id="1.10.10.10">
    <property type="entry name" value="Winged helix-like DNA-binding domain superfamily/Winged helix DNA-binding domain"/>
    <property type="match status" value="1"/>
</dbReference>
<comment type="caution">
    <text evidence="7">The sequence shown here is derived from an EMBL/GenBank/DDBJ whole genome shotgun (WGS) entry which is preliminary data.</text>
</comment>
<evidence type="ECO:0000256" key="2">
    <source>
        <dbReference type="ARBA" id="ARBA00023015"/>
    </source>
</evidence>
<dbReference type="InterPro" id="IPR000847">
    <property type="entry name" value="LysR_HTH_N"/>
</dbReference>
<dbReference type="EMBL" id="LJTC01000008">
    <property type="protein sequence ID" value="KPM82979.1"/>
    <property type="molecule type" value="Genomic_DNA"/>
</dbReference>
<dbReference type="PANTHER" id="PTHR30537">
    <property type="entry name" value="HTH-TYPE TRANSCRIPTIONAL REGULATOR"/>
    <property type="match status" value="1"/>
</dbReference>
<dbReference type="GO" id="GO:0043565">
    <property type="term" value="F:sequence-specific DNA binding"/>
    <property type="evidence" value="ECO:0007669"/>
    <property type="project" value="TreeGrafter"/>
</dbReference>
<dbReference type="GO" id="GO:0006351">
    <property type="term" value="P:DNA-templated transcription"/>
    <property type="evidence" value="ECO:0007669"/>
    <property type="project" value="TreeGrafter"/>
</dbReference>
<dbReference type="AlphaFoldDB" id="A0A0P7DQ53"/>
<evidence type="ECO:0000313" key="8">
    <source>
        <dbReference type="Proteomes" id="UP000050378"/>
    </source>
</evidence>
<keyword evidence="3" id="KW-0238">DNA-binding</keyword>
<dbReference type="Proteomes" id="UP000050378">
    <property type="component" value="Unassembled WGS sequence"/>
</dbReference>
<dbReference type="InterPro" id="IPR036390">
    <property type="entry name" value="WH_DNA-bd_sf"/>
</dbReference>
<dbReference type="PANTHER" id="PTHR30537:SF5">
    <property type="entry name" value="HTH-TYPE TRANSCRIPTIONAL ACTIVATOR TTDR-RELATED"/>
    <property type="match status" value="1"/>
</dbReference>
<dbReference type="Pfam" id="PF00126">
    <property type="entry name" value="HTH_1"/>
    <property type="match status" value="1"/>
</dbReference>
<evidence type="ECO:0000256" key="1">
    <source>
        <dbReference type="ARBA" id="ARBA00009437"/>
    </source>
</evidence>
<dbReference type="PATRIC" id="fig|570156.3.peg.3677"/>
<comment type="similarity">
    <text evidence="1">Belongs to the LysR transcriptional regulatory family.</text>
</comment>
<evidence type="ECO:0000256" key="4">
    <source>
        <dbReference type="ARBA" id="ARBA00023163"/>
    </source>
</evidence>
<proteinExistence type="inferred from homology"/>
<dbReference type="Pfam" id="PF03466">
    <property type="entry name" value="LysR_substrate"/>
    <property type="match status" value="1"/>
</dbReference>
<organism evidence="7 8">
    <name type="scientific">Pseudoalteromonas lipolytica</name>
    <dbReference type="NCBI Taxonomy" id="570156"/>
    <lineage>
        <taxon>Bacteria</taxon>
        <taxon>Pseudomonadati</taxon>
        <taxon>Pseudomonadota</taxon>
        <taxon>Gammaproteobacteria</taxon>
        <taxon>Alteromonadales</taxon>
        <taxon>Pseudoalteromonadaceae</taxon>
        <taxon>Pseudoalteromonas</taxon>
    </lineage>
</organism>
<keyword evidence="2" id="KW-0805">Transcription regulation</keyword>
<dbReference type="OrthoDB" id="9786526at2"/>
<dbReference type="RefSeq" id="WP_054553426.1">
    <property type="nucleotide sequence ID" value="NZ_LJTC01000008.1"/>
</dbReference>
<reference evidence="7 8" key="1">
    <citation type="submission" date="2015-09" db="EMBL/GenBank/DDBJ databases">
        <title>Draft Genome Sequence of Pseudoalteromonas lipolytica UCD-48B.</title>
        <authorList>
            <person name="Krusor M."/>
            <person name="Coil D.A."/>
            <person name="Lang J.M."/>
            <person name="Eisen J.A."/>
            <person name="Alexiev A."/>
        </authorList>
    </citation>
    <scope>NUCLEOTIDE SEQUENCE [LARGE SCALE GENOMIC DNA]</scope>
    <source>
        <strain evidence="7 8">UCD-48B</strain>
    </source>
</reference>
<evidence type="ECO:0000259" key="6">
    <source>
        <dbReference type="PROSITE" id="PS50931"/>
    </source>
</evidence>
<dbReference type="InterPro" id="IPR005119">
    <property type="entry name" value="LysR_subst-bd"/>
</dbReference>
<protein>
    <recommendedName>
        <fullName evidence="6">HTH lysR-type domain-containing protein</fullName>
    </recommendedName>
</protein>
<keyword evidence="5" id="KW-0175">Coiled coil</keyword>
<dbReference type="GO" id="GO:0003700">
    <property type="term" value="F:DNA-binding transcription factor activity"/>
    <property type="evidence" value="ECO:0007669"/>
    <property type="project" value="InterPro"/>
</dbReference>
<name>A0A0P7DQ53_9GAMM</name>
<dbReference type="InterPro" id="IPR058163">
    <property type="entry name" value="LysR-type_TF_proteobact-type"/>
</dbReference>
<evidence type="ECO:0000256" key="3">
    <source>
        <dbReference type="ARBA" id="ARBA00023125"/>
    </source>
</evidence>
<dbReference type="SUPFAM" id="SSF46785">
    <property type="entry name" value="Winged helix' DNA-binding domain"/>
    <property type="match status" value="1"/>
</dbReference>
<dbReference type="PROSITE" id="PS50931">
    <property type="entry name" value="HTH_LYSR"/>
    <property type="match status" value="1"/>
</dbReference>
<evidence type="ECO:0000256" key="5">
    <source>
        <dbReference type="SAM" id="Coils"/>
    </source>
</evidence>
<feature type="domain" description="HTH lysR-type" evidence="6">
    <location>
        <begin position="1"/>
        <end position="57"/>
    </location>
</feature>
<feature type="coiled-coil region" evidence="5">
    <location>
        <begin position="21"/>
        <end position="84"/>
    </location>
</feature>
<evidence type="ECO:0000313" key="7">
    <source>
        <dbReference type="EMBL" id="KPM82979.1"/>
    </source>
</evidence>
<accession>A0A0P7DQ53</accession>
<dbReference type="Gene3D" id="3.40.190.290">
    <property type="match status" value="1"/>
</dbReference>
<dbReference type="InterPro" id="IPR036388">
    <property type="entry name" value="WH-like_DNA-bd_sf"/>
</dbReference>
<gene>
    <name evidence="7" type="ORF">AOG27_12885</name>
</gene>
<dbReference type="SUPFAM" id="SSF53850">
    <property type="entry name" value="Periplasmic binding protein-like II"/>
    <property type="match status" value="1"/>
</dbReference>